<dbReference type="AlphaFoldDB" id="A0A2L2TG66"/>
<dbReference type="EMBL" id="LN649232">
    <property type="protein sequence ID" value="CEI40718.1"/>
    <property type="molecule type" value="Genomic_DNA"/>
</dbReference>
<evidence type="ECO:0000313" key="2">
    <source>
        <dbReference type="Proteomes" id="UP000245910"/>
    </source>
</evidence>
<name>A0A2L2TG66_9HYPO</name>
<organism evidence="1 2">
    <name type="scientific">Fusarium venenatum</name>
    <dbReference type="NCBI Taxonomy" id="56646"/>
    <lineage>
        <taxon>Eukaryota</taxon>
        <taxon>Fungi</taxon>
        <taxon>Dikarya</taxon>
        <taxon>Ascomycota</taxon>
        <taxon>Pezizomycotina</taxon>
        <taxon>Sordariomycetes</taxon>
        <taxon>Hypocreomycetidae</taxon>
        <taxon>Hypocreales</taxon>
        <taxon>Nectriaceae</taxon>
        <taxon>Fusarium</taxon>
    </lineage>
</organism>
<reference evidence="2" key="1">
    <citation type="submission" date="2014-10" db="EMBL/GenBank/DDBJ databases">
        <authorList>
            <person name="King R."/>
        </authorList>
    </citation>
    <scope>NUCLEOTIDE SEQUENCE [LARGE SCALE GENOMIC DNA]</scope>
    <source>
        <strain evidence="2">A3/5</strain>
    </source>
</reference>
<keyword evidence="2" id="KW-1185">Reference proteome</keyword>
<accession>A0A2L2TG66</accession>
<sequence>MLIFGTNYFVIIPCRWALEPHRSFMNDRSVYPEGHRISPVSTHEVYPREKCLGIQSIINSRRQQQPPVTLIFVPYLRVARLSVLKTELHDHGHARPGRCHYKLMQGSYEIDGNRIDVHQGISSSFHVAG</sequence>
<evidence type="ECO:0000313" key="1">
    <source>
        <dbReference type="EMBL" id="CEI40718.1"/>
    </source>
</evidence>
<proteinExistence type="predicted"/>
<protein>
    <submittedName>
        <fullName evidence="1">Uncharacterized protein</fullName>
    </submittedName>
</protein>
<dbReference type="Proteomes" id="UP000245910">
    <property type="component" value="Chromosome IIII"/>
</dbReference>